<dbReference type="Proteomes" id="UP000499080">
    <property type="component" value="Unassembled WGS sequence"/>
</dbReference>
<accession>A0A4Y2R0X8</accession>
<keyword evidence="2" id="KW-1185">Reference proteome</keyword>
<evidence type="ECO:0000313" key="1">
    <source>
        <dbReference type="EMBL" id="GBN69126.1"/>
    </source>
</evidence>
<dbReference type="OrthoDB" id="6783748at2759"/>
<gene>
    <name evidence="1" type="ORF">AVEN_79407_1</name>
</gene>
<organism evidence="1 2">
    <name type="scientific">Araneus ventricosus</name>
    <name type="common">Orbweaver spider</name>
    <name type="synonym">Epeira ventricosa</name>
    <dbReference type="NCBI Taxonomy" id="182803"/>
    <lineage>
        <taxon>Eukaryota</taxon>
        <taxon>Metazoa</taxon>
        <taxon>Ecdysozoa</taxon>
        <taxon>Arthropoda</taxon>
        <taxon>Chelicerata</taxon>
        <taxon>Arachnida</taxon>
        <taxon>Araneae</taxon>
        <taxon>Araneomorphae</taxon>
        <taxon>Entelegynae</taxon>
        <taxon>Araneoidea</taxon>
        <taxon>Araneidae</taxon>
        <taxon>Araneus</taxon>
    </lineage>
</organism>
<sequence length="116" mass="13142">MNSTSKDLFVISHVQYFPGQVSQIGVLVAATFIDLKREATPVQVLNLKNKPKIVDKGDVTATCEPVVDIFARPQEFSEAQHLPSILENLEILKEEQRRAVKKLLKRIPELVFDLRC</sequence>
<protein>
    <submittedName>
        <fullName evidence="1">Uncharacterized protein</fullName>
    </submittedName>
</protein>
<dbReference type="AlphaFoldDB" id="A0A4Y2R0X8"/>
<proteinExistence type="predicted"/>
<evidence type="ECO:0000313" key="2">
    <source>
        <dbReference type="Proteomes" id="UP000499080"/>
    </source>
</evidence>
<reference evidence="1 2" key="1">
    <citation type="journal article" date="2019" name="Sci. Rep.">
        <title>Orb-weaving spider Araneus ventricosus genome elucidates the spidroin gene catalogue.</title>
        <authorList>
            <person name="Kono N."/>
            <person name="Nakamura H."/>
            <person name="Ohtoshi R."/>
            <person name="Moran D.A.P."/>
            <person name="Shinohara A."/>
            <person name="Yoshida Y."/>
            <person name="Fujiwara M."/>
            <person name="Mori M."/>
            <person name="Tomita M."/>
            <person name="Arakawa K."/>
        </authorList>
    </citation>
    <scope>NUCLEOTIDE SEQUENCE [LARGE SCALE GENOMIC DNA]</scope>
</reference>
<dbReference type="EMBL" id="BGPR01015411">
    <property type="protein sequence ID" value="GBN69126.1"/>
    <property type="molecule type" value="Genomic_DNA"/>
</dbReference>
<comment type="caution">
    <text evidence="1">The sequence shown here is derived from an EMBL/GenBank/DDBJ whole genome shotgun (WGS) entry which is preliminary data.</text>
</comment>
<name>A0A4Y2R0X8_ARAVE</name>